<dbReference type="Proteomes" id="UP000069241">
    <property type="component" value="Chromosome"/>
</dbReference>
<dbReference type="GO" id="GO:0016740">
    <property type="term" value="F:transferase activity"/>
    <property type="evidence" value="ECO:0007669"/>
    <property type="project" value="UniProtKB-KW"/>
</dbReference>
<keyword evidence="1" id="KW-0808">Transferase</keyword>
<gene>
    <name evidence="1" type="ORF">AXF13_11950</name>
</gene>
<dbReference type="RefSeq" id="WP_062253532.1">
    <property type="nucleotide sequence ID" value="NZ_CP014229.1"/>
</dbReference>
<dbReference type="InterPro" id="IPR014556">
    <property type="entry name" value="UCP029407"/>
</dbReference>
<evidence type="ECO:0000313" key="2">
    <source>
        <dbReference type="Proteomes" id="UP000069241"/>
    </source>
</evidence>
<name>A0A0X8JLV9_9BACT</name>
<reference evidence="2" key="1">
    <citation type="submission" date="2016-02" db="EMBL/GenBank/DDBJ databases">
        <authorList>
            <person name="Holder M.E."/>
            <person name="Ajami N.J."/>
            <person name="Petrosino J.F."/>
        </authorList>
    </citation>
    <scope>NUCLEOTIDE SEQUENCE [LARGE SCALE GENOMIC DNA]</scope>
    <source>
        <strain evidence="2">CCUG 45958</strain>
    </source>
</reference>
<evidence type="ECO:0000313" key="1">
    <source>
        <dbReference type="EMBL" id="AMD90778.1"/>
    </source>
</evidence>
<sequence length="292" mass="31785">MNAPGRLVLVLGMHRSGTSTLARGLRVLGVALGKNLLPAHPCNPKGFFEDAGFYAFNKALLAQLGLTWRSPEAPDTAALRRLAAGPPGVTALGLLREKSAGQAILGLKDPRMSRLLPFWRPVLAASGLRAHCCIALRHPESVAHSLWQRDRLNAELSHALWLAYMLDALEGSIGLPRLLADYGLLLRKPEQQLQRLGHFLNLPLDPAELTLFADDFLDKTLCHHSPADGADRKSHGGAWAAMALRLYEALVPAAADSPERRTLDEPRLARLVTSLRRESAALAFPVSPETRP</sequence>
<dbReference type="KEGG" id="dfi:AXF13_11950"/>
<dbReference type="Gene3D" id="3.40.50.300">
    <property type="entry name" value="P-loop containing nucleotide triphosphate hydrolases"/>
    <property type="match status" value="1"/>
</dbReference>
<proteinExistence type="predicted"/>
<dbReference type="SUPFAM" id="SSF52540">
    <property type="entry name" value="P-loop containing nucleoside triphosphate hydrolases"/>
    <property type="match status" value="1"/>
</dbReference>
<dbReference type="AlphaFoldDB" id="A0A0X8JLV9"/>
<dbReference type="PIRSF" id="PIRSF029407">
    <property type="entry name" value="UCP029407"/>
    <property type="match status" value="1"/>
</dbReference>
<dbReference type="STRING" id="44742.AXF13_11950"/>
<organism evidence="1 2">
    <name type="scientific">Desulfovibrio fairfieldensis</name>
    <dbReference type="NCBI Taxonomy" id="44742"/>
    <lineage>
        <taxon>Bacteria</taxon>
        <taxon>Pseudomonadati</taxon>
        <taxon>Thermodesulfobacteriota</taxon>
        <taxon>Desulfovibrionia</taxon>
        <taxon>Desulfovibrionales</taxon>
        <taxon>Desulfovibrionaceae</taxon>
        <taxon>Desulfovibrio</taxon>
    </lineage>
</organism>
<dbReference type="InterPro" id="IPR027417">
    <property type="entry name" value="P-loop_NTPase"/>
</dbReference>
<dbReference type="EMBL" id="CP014229">
    <property type="protein sequence ID" value="AMD90778.1"/>
    <property type="molecule type" value="Genomic_DNA"/>
</dbReference>
<accession>A0A0X8JLV9</accession>
<keyword evidence="2" id="KW-1185">Reference proteome</keyword>
<protein>
    <submittedName>
        <fullName evidence="1">Glycosyl transferase family 1</fullName>
    </submittedName>
</protein>